<keyword evidence="3" id="KW-1185">Reference proteome</keyword>
<gene>
    <name evidence="2" type="ORF">HNQ51_001730</name>
</gene>
<accession>A0A840S5Y0</accession>
<protein>
    <submittedName>
        <fullName evidence="2">Uncharacterized protein</fullName>
    </submittedName>
</protein>
<dbReference type="Proteomes" id="UP000554837">
    <property type="component" value="Unassembled WGS sequence"/>
</dbReference>
<evidence type="ECO:0000256" key="1">
    <source>
        <dbReference type="SAM" id="MobiDB-lite"/>
    </source>
</evidence>
<evidence type="ECO:0000313" key="3">
    <source>
        <dbReference type="Proteomes" id="UP000554837"/>
    </source>
</evidence>
<sequence>MKPADLACPVCGTELSPAQLFAEAEAQQAFARLAAVSIPLGARVLQYLTLFTPPKTRLTLAKQCKLLLSLLPDLERQAITAKGRDWHVPVAAWAQAFDQLQASRAAGRLELPLKGHGYLHAVLVGLADKHEARAEAAAEQERRHRPGVQAAPTQAAAPAAAALPTARRDPELLRLEAEARRAVPMPEALRAKFLKSKSEGSPQ</sequence>
<name>A0A840S5Y0_9BURK</name>
<dbReference type="RefSeq" id="WP_138855903.1">
    <property type="nucleotide sequence ID" value="NZ_CP040709.1"/>
</dbReference>
<dbReference type="EMBL" id="JACHHO010000002">
    <property type="protein sequence ID" value="MBB5204416.1"/>
    <property type="molecule type" value="Genomic_DNA"/>
</dbReference>
<reference evidence="2 3" key="1">
    <citation type="submission" date="2020-08" db="EMBL/GenBank/DDBJ databases">
        <title>Genomic Encyclopedia of Type Strains, Phase IV (KMG-IV): sequencing the most valuable type-strain genomes for metagenomic binning, comparative biology and taxonomic classification.</title>
        <authorList>
            <person name="Goeker M."/>
        </authorList>
    </citation>
    <scope>NUCLEOTIDE SEQUENCE [LARGE SCALE GENOMIC DNA]</scope>
    <source>
        <strain evidence="2 3">DSM 23958</strain>
    </source>
</reference>
<comment type="caution">
    <text evidence="2">The sequence shown here is derived from an EMBL/GenBank/DDBJ whole genome shotgun (WGS) entry which is preliminary data.</text>
</comment>
<proteinExistence type="predicted"/>
<feature type="region of interest" description="Disordered" evidence="1">
    <location>
        <begin position="134"/>
        <end position="171"/>
    </location>
</feature>
<dbReference type="OrthoDB" id="6872885at2"/>
<organism evidence="2 3">
    <name type="scientific">Inhella inkyongensis</name>
    <dbReference type="NCBI Taxonomy" id="392593"/>
    <lineage>
        <taxon>Bacteria</taxon>
        <taxon>Pseudomonadati</taxon>
        <taxon>Pseudomonadota</taxon>
        <taxon>Betaproteobacteria</taxon>
        <taxon>Burkholderiales</taxon>
        <taxon>Sphaerotilaceae</taxon>
        <taxon>Inhella</taxon>
    </lineage>
</organism>
<feature type="compositionally biased region" description="Low complexity" evidence="1">
    <location>
        <begin position="149"/>
        <end position="165"/>
    </location>
</feature>
<dbReference type="AlphaFoldDB" id="A0A840S5Y0"/>
<evidence type="ECO:0000313" key="2">
    <source>
        <dbReference type="EMBL" id="MBB5204416.1"/>
    </source>
</evidence>